<evidence type="ECO:0000313" key="2">
    <source>
        <dbReference type="Proteomes" id="UP000692954"/>
    </source>
</evidence>
<dbReference type="Proteomes" id="UP000692954">
    <property type="component" value="Unassembled WGS sequence"/>
</dbReference>
<keyword evidence="2" id="KW-1185">Reference proteome</keyword>
<evidence type="ECO:0000313" key="1">
    <source>
        <dbReference type="EMBL" id="CAD8098228.1"/>
    </source>
</evidence>
<sequence>MVRIRCISQMNKRNLECNYFIIIKQSQLQSNPYILFIKIHQVSKYCVGNNEFFFSFLKKCLNSKCKAFRNTVIEQYQKKLLQSMLKNKSNDDEMFTFIKILHLQKK</sequence>
<protein>
    <submittedName>
        <fullName evidence="1">Uncharacterized protein</fullName>
    </submittedName>
</protein>
<accession>A0A8S1P5E1</accession>
<proteinExistence type="predicted"/>
<dbReference type="AlphaFoldDB" id="A0A8S1P5E1"/>
<comment type="caution">
    <text evidence="1">The sequence shown here is derived from an EMBL/GenBank/DDBJ whole genome shotgun (WGS) entry which is preliminary data.</text>
</comment>
<dbReference type="EMBL" id="CAJJDN010000070">
    <property type="protein sequence ID" value="CAD8098228.1"/>
    <property type="molecule type" value="Genomic_DNA"/>
</dbReference>
<reference evidence="1" key="1">
    <citation type="submission" date="2021-01" db="EMBL/GenBank/DDBJ databases">
        <authorList>
            <consortium name="Genoscope - CEA"/>
            <person name="William W."/>
        </authorList>
    </citation>
    <scope>NUCLEOTIDE SEQUENCE</scope>
</reference>
<name>A0A8S1P5E1_9CILI</name>
<organism evidence="1 2">
    <name type="scientific">Paramecium sonneborni</name>
    <dbReference type="NCBI Taxonomy" id="65129"/>
    <lineage>
        <taxon>Eukaryota</taxon>
        <taxon>Sar</taxon>
        <taxon>Alveolata</taxon>
        <taxon>Ciliophora</taxon>
        <taxon>Intramacronucleata</taxon>
        <taxon>Oligohymenophorea</taxon>
        <taxon>Peniculida</taxon>
        <taxon>Parameciidae</taxon>
        <taxon>Paramecium</taxon>
    </lineage>
</organism>
<gene>
    <name evidence="1" type="ORF">PSON_ATCC_30995.1.T0700006</name>
</gene>